<evidence type="ECO:0000256" key="11">
    <source>
        <dbReference type="ARBA" id="ARBA00066468"/>
    </source>
</evidence>
<evidence type="ECO:0000256" key="16">
    <source>
        <dbReference type="ARBA" id="ARBA00083635"/>
    </source>
</evidence>
<evidence type="ECO:0000256" key="5">
    <source>
        <dbReference type="ARBA" id="ARBA00022741"/>
    </source>
</evidence>
<dbReference type="CDD" id="cd00515">
    <property type="entry name" value="HAM1"/>
    <property type="match status" value="1"/>
</dbReference>
<dbReference type="GO" id="GO:0017111">
    <property type="term" value="F:ribonucleoside triphosphate phosphatase activity"/>
    <property type="evidence" value="ECO:0007669"/>
    <property type="project" value="InterPro"/>
</dbReference>
<keyword evidence="7" id="KW-0460">Magnesium</keyword>
<evidence type="ECO:0000256" key="2">
    <source>
        <dbReference type="ARBA" id="ARBA00008023"/>
    </source>
</evidence>
<dbReference type="GO" id="GO:0000166">
    <property type="term" value="F:nucleotide binding"/>
    <property type="evidence" value="ECO:0007669"/>
    <property type="project" value="UniProtKB-KW"/>
</dbReference>
<dbReference type="GO" id="GO:0035870">
    <property type="term" value="F:dITP diphosphatase activity"/>
    <property type="evidence" value="ECO:0007669"/>
    <property type="project" value="UniProtKB-ARBA"/>
</dbReference>
<keyword evidence="4" id="KW-0479">Metal-binding</keyword>
<evidence type="ECO:0000256" key="13">
    <source>
        <dbReference type="ARBA" id="ARBA00075987"/>
    </source>
</evidence>
<keyword evidence="8" id="KW-0546">Nucleotide metabolism</keyword>
<dbReference type="AlphaFoldDB" id="A0A6J7E0I9"/>
<dbReference type="GO" id="GO:0009146">
    <property type="term" value="P:purine nucleoside triphosphate catabolic process"/>
    <property type="evidence" value="ECO:0007669"/>
    <property type="project" value="UniProtKB-ARBA"/>
</dbReference>
<evidence type="ECO:0000256" key="6">
    <source>
        <dbReference type="ARBA" id="ARBA00022801"/>
    </source>
</evidence>
<protein>
    <recommendedName>
        <fullName evidence="12">dITP/XTP pyrophosphatase</fullName>
        <ecNumber evidence="11">3.6.1.66</ecNumber>
    </recommendedName>
    <alternativeName>
        <fullName evidence="13">Non-canonical purine NTP pyrophosphatase</fullName>
    </alternativeName>
    <alternativeName>
        <fullName evidence="14">Non-standard purine NTP pyrophosphatase</fullName>
    </alternativeName>
    <alternativeName>
        <fullName evidence="16">Nucleoside-triphosphate diphosphatase</fullName>
    </alternativeName>
    <alternativeName>
        <fullName evidence="15">Nucleoside-triphosphate pyrophosphatase</fullName>
    </alternativeName>
</protein>
<evidence type="ECO:0000256" key="15">
    <source>
        <dbReference type="ARBA" id="ARBA00083186"/>
    </source>
</evidence>
<dbReference type="GO" id="GO:0005829">
    <property type="term" value="C:cytosol"/>
    <property type="evidence" value="ECO:0007669"/>
    <property type="project" value="TreeGrafter"/>
</dbReference>
<proteinExistence type="inferred from homology"/>
<dbReference type="EMBL" id="CAFBLU010000012">
    <property type="protein sequence ID" value="CAB4874334.1"/>
    <property type="molecule type" value="Genomic_DNA"/>
</dbReference>
<dbReference type="Gene3D" id="3.90.950.10">
    <property type="match status" value="1"/>
</dbReference>
<evidence type="ECO:0000256" key="8">
    <source>
        <dbReference type="ARBA" id="ARBA00023080"/>
    </source>
</evidence>
<reference evidence="17" key="1">
    <citation type="submission" date="2020-05" db="EMBL/GenBank/DDBJ databases">
        <authorList>
            <person name="Chiriac C."/>
            <person name="Salcher M."/>
            <person name="Ghai R."/>
            <person name="Kavagutti S V."/>
        </authorList>
    </citation>
    <scope>NUCLEOTIDE SEQUENCE</scope>
</reference>
<dbReference type="PANTHER" id="PTHR11067">
    <property type="entry name" value="INOSINE TRIPHOSPHATE PYROPHOSPHATASE/HAM1 PROTEIN"/>
    <property type="match status" value="1"/>
</dbReference>
<evidence type="ECO:0000256" key="9">
    <source>
        <dbReference type="ARBA" id="ARBA00051875"/>
    </source>
</evidence>
<dbReference type="FunFam" id="3.90.950.10:FF:000001">
    <property type="entry name" value="dITP/XTP pyrophosphatase"/>
    <property type="match status" value="1"/>
</dbReference>
<sequence>MTDGQVCLVLATANAHKVKEFERLLPGVTVEPIGSTVVLPPETGDTYAENALGKARAAALATGNTAIADDSGIEVESLGGSPGIRSARFAGENATDEENLTLLEELVPPGEKLEYVCCIALVDPITGVEEIFEARCAGTMSGTRSGNRGFGYDPAFVPDELGSSLTMADLTDEQKDLISHRGKAARMLTAFLP</sequence>
<comment type="catalytic activity">
    <reaction evidence="9">
        <text>dITP + H2O = dIMP + diphosphate + H(+)</text>
        <dbReference type="Rhea" id="RHEA:28342"/>
        <dbReference type="ChEBI" id="CHEBI:15377"/>
        <dbReference type="ChEBI" id="CHEBI:15378"/>
        <dbReference type="ChEBI" id="CHEBI:33019"/>
        <dbReference type="ChEBI" id="CHEBI:61194"/>
        <dbReference type="ChEBI" id="CHEBI:61382"/>
        <dbReference type="EC" id="3.6.1.66"/>
    </reaction>
</comment>
<dbReference type="Pfam" id="PF01725">
    <property type="entry name" value="Ham1p_like"/>
    <property type="match status" value="1"/>
</dbReference>
<evidence type="ECO:0000256" key="3">
    <source>
        <dbReference type="ARBA" id="ARBA00011738"/>
    </source>
</evidence>
<evidence type="ECO:0000256" key="10">
    <source>
        <dbReference type="ARBA" id="ARBA00052017"/>
    </source>
</evidence>
<dbReference type="InterPro" id="IPR002637">
    <property type="entry name" value="RdgB/HAM1"/>
</dbReference>
<dbReference type="HAMAP" id="MF_01405">
    <property type="entry name" value="Non_canon_purine_NTPase"/>
    <property type="match status" value="1"/>
</dbReference>
<dbReference type="GO" id="GO:0046872">
    <property type="term" value="F:metal ion binding"/>
    <property type="evidence" value="ECO:0007669"/>
    <property type="project" value="UniProtKB-KW"/>
</dbReference>
<evidence type="ECO:0000256" key="14">
    <source>
        <dbReference type="ARBA" id="ARBA00078805"/>
    </source>
</evidence>
<evidence type="ECO:0000256" key="12">
    <source>
        <dbReference type="ARBA" id="ARBA00071289"/>
    </source>
</evidence>
<comment type="subunit">
    <text evidence="3">Homodimer.</text>
</comment>
<dbReference type="InterPro" id="IPR020922">
    <property type="entry name" value="dITP/XTP_pyrophosphatase"/>
</dbReference>
<comment type="cofactor">
    <cofactor evidence="1">
        <name>Mg(2+)</name>
        <dbReference type="ChEBI" id="CHEBI:18420"/>
    </cofactor>
</comment>
<evidence type="ECO:0000313" key="17">
    <source>
        <dbReference type="EMBL" id="CAB4874334.1"/>
    </source>
</evidence>
<comment type="similarity">
    <text evidence="2">Belongs to the HAM1 NTPase family.</text>
</comment>
<dbReference type="GO" id="GO:0036222">
    <property type="term" value="F:XTP diphosphatase activity"/>
    <property type="evidence" value="ECO:0007669"/>
    <property type="project" value="UniProtKB-ARBA"/>
</dbReference>
<dbReference type="GO" id="GO:0009117">
    <property type="term" value="P:nucleotide metabolic process"/>
    <property type="evidence" value="ECO:0007669"/>
    <property type="project" value="UniProtKB-KW"/>
</dbReference>
<gene>
    <name evidence="17" type="ORF">UFOPK3444_00922</name>
</gene>
<evidence type="ECO:0000256" key="7">
    <source>
        <dbReference type="ARBA" id="ARBA00022842"/>
    </source>
</evidence>
<dbReference type="EC" id="3.6.1.66" evidence="11"/>
<dbReference type="SUPFAM" id="SSF52972">
    <property type="entry name" value="ITPase-like"/>
    <property type="match status" value="1"/>
</dbReference>
<comment type="catalytic activity">
    <reaction evidence="10">
        <text>XTP + H2O = XMP + diphosphate + H(+)</text>
        <dbReference type="Rhea" id="RHEA:28610"/>
        <dbReference type="ChEBI" id="CHEBI:15377"/>
        <dbReference type="ChEBI" id="CHEBI:15378"/>
        <dbReference type="ChEBI" id="CHEBI:33019"/>
        <dbReference type="ChEBI" id="CHEBI:57464"/>
        <dbReference type="ChEBI" id="CHEBI:61314"/>
        <dbReference type="EC" id="3.6.1.66"/>
    </reaction>
</comment>
<evidence type="ECO:0000256" key="1">
    <source>
        <dbReference type="ARBA" id="ARBA00001946"/>
    </source>
</evidence>
<dbReference type="GO" id="GO:0036220">
    <property type="term" value="F:ITP diphosphatase activity"/>
    <property type="evidence" value="ECO:0007669"/>
    <property type="project" value="UniProtKB-EC"/>
</dbReference>
<keyword evidence="6" id="KW-0378">Hydrolase</keyword>
<dbReference type="InterPro" id="IPR029001">
    <property type="entry name" value="ITPase-like_fam"/>
</dbReference>
<dbReference type="PANTHER" id="PTHR11067:SF9">
    <property type="entry name" value="INOSINE TRIPHOSPHATE PYROPHOSPHATASE"/>
    <property type="match status" value="1"/>
</dbReference>
<evidence type="ECO:0000256" key="4">
    <source>
        <dbReference type="ARBA" id="ARBA00022723"/>
    </source>
</evidence>
<keyword evidence="5" id="KW-0547">Nucleotide-binding</keyword>
<accession>A0A6J7E0I9</accession>
<name>A0A6J7E0I9_9ZZZZ</name>
<organism evidence="17">
    <name type="scientific">freshwater metagenome</name>
    <dbReference type="NCBI Taxonomy" id="449393"/>
    <lineage>
        <taxon>unclassified sequences</taxon>
        <taxon>metagenomes</taxon>
        <taxon>ecological metagenomes</taxon>
    </lineage>
</organism>